<dbReference type="InterPro" id="IPR014284">
    <property type="entry name" value="RNA_pol_sigma-70_dom"/>
</dbReference>
<dbReference type="Pfam" id="PF04542">
    <property type="entry name" value="Sigma70_r2"/>
    <property type="match status" value="1"/>
</dbReference>
<dbReference type="InterPro" id="IPR036388">
    <property type="entry name" value="WH-like_DNA-bd_sf"/>
</dbReference>
<evidence type="ECO:0000256" key="4">
    <source>
        <dbReference type="ARBA" id="ARBA00023125"/>
    </source>
</evidence>
<evidence type="ECO:0000313" key="10">
    <source>
        <dbReference type="Proteomes" id="UP000055060"/>
    </source>
</evidence>
<dbReference type="AlphaFoldDB" id="A0A0S7B9Q0"/>
<keyword evidence="2 6" id="KW-0805">Transcription regulation</keyword>
<dbReference type="Gene3D" id="1.10.1740.10">
    <property type="match status" value="1"/>
</dbReference>
<keyword evidence="4 6" id="KW-0238">DNA-binding</keyword>
<evidence type="ECO:0000313" key="9">
    <source>
        <dbReference type="EMBL" id="GAP14135.1"/>
    </source>
</evidence>
<feature type="domain" description="RNA polymerase sigma-70 region 2" evidence="7">
    <location>
        <begin position="25"/>
        <end position="91"/>
    </location>
</feature>
<dbReference type="EMBL" id="DF967972">
    <property type="protein sequence ID" value="GAP14135.1"/>
    <property type="molecule type" value="Genomic_DNA"/>
</dbReference>
<comment type="similarity">
    <text evidence="1 6">Belongs to the sigma-70 factor family. ECF subfamily.</text>
</comment>
<evidence type="ECO:0000259" key="7">
    <source>
        <dbReference type="Pfam" id="PF04542"/>
    </source>
</evidence>
<keyword evidence="10" id="KW-1185">Reference proteome</keyword>
<dbReference type="PANTHER" id="PTHR43133:SF51">
    <property type="entry name" value="RNA POLYMERASE SIGMA FACTOR"/>
    <property type="match status" value="1"/>
</dbReference>
<dbReference type="InterPro" id="IPR013324">
    <property type="entry name" value="RNA_pol_sigma_r3/r4-like"/>
</dbReference>
<evidence type="ECO:0000256" key="2">
    <source>
        <dbReference type="ARBA" id="ARBA00023015"/>
    </source>
</evidence>
<sequence>MSEPEHQPISIEALKRGDRAEFARLVDAYSTHIYRLALRMLADPQDAEDVLQETFIKAMRALPAFEGRSSLSTWLYRIAVNEALMMVRKRKPEVSLSTPAEDDDDEENGEELQIVDWGHLPESELLSGESRRHIDQAVENLPQKLKVVFLLRDVEGLSIEDAAATLGISQAAVKTRLLRARLQLRDALSSYYRERMKEK</sequence>
<dbReference type="GO" id="GO:0003677">
    <property type="term" value="F:DNA binding"/>
    <property type="evidence" value="ECO:0007669"/>
    <property type="project" value="UniProtKB-KW"/>
</dbReference>
<feature type="domain" description="RNA polymerase sigma factor 70 region 4 type 2" evidence="8">
    <location>
        <begin position="134"/>
        <end position="184"/>
    </location>
</feature>
<keyword evidence="5 6" id="KW-0804">Transcription</keyword>
<accession>A0A0S7B9Q0</accession>
<gene>
    <name evidence="9" type="ORF">LARV_01899</name>
</gene>
<evidence type="ECO:0000256" key="3">
    <source>
        <dbReference type="ARBA" id="ARBA00023082"/>
    </source>
</evidence>
<organism evidence="9">
    <name type="scientific">Longilinea arvoryzae</name>
    <dbReference type="NCBI Taxonomy" id="360412"/>
    <lineage>
        <taxon>Bacteria</taxon>
        <taxon>Bacillati</taxon>
        <taxon>Chloroflexota</taxon>
        <taxon>Anaerolineae</taxon>
        <taxon>Anaerolineales</taxon>
        <taxon>Anaerolineaceae</taxon>
        <taxon>Longilinea</taxon>
    </lineage>
</organism>
<protein>
    <recommendedName>
        <fullName evidence="6">RNA polymerase sigma factor</fullName>
    </recommendedName>
</protein>
<dbReference type="SUPFAM" id="SSF88659">
    <property type="entry name" value="Sigma3 and sigma4 domains of RNA polymerase sigma factors"/>
    <property type="match status" value="1"/>
</dbReference>
<dbReference type="InterPro" id="IPR000838">
    <property type="entry name" value="RNA_pol_sigma70_ECF_CS"/>
</dbReference>
<dbReference type="InterPro" id="IPR013325">
    <property type="entry name" value="RNA_pol_sigma_r2"/>
</dbReference>
<dbReference type="NCBIfam" id="TIGR02937">
    <property type="entry name" value="sigma70-ECF"/>
    <property type="match status" value="1"/>
</dbReference>
<dbReference type="Gene3D" id="1.10.10.10">
    <property type="entry name" value="Winged helix-like DNA-binding domain superfamily/Winged helix DNA-binding domain"/>
    <property type="match status" value="1"/>
</dbReference>
<proteinExistence type="inferred from homology"/>
<evidence type="ECO:0000256" key="6">
    <source>
        <dbReference type="RuleBase" id="RU000716"/>
    </source>
</evidence>
<dbReference type="RefSeq" id="WP_075073423.1">
    <property type="nucleotide sequence ID" value="NZ_DF967972.1"/>
</dbReference>
<dbReference type="GO" id="GO:0016987">
    <property type="term" value="F:sigma factor activity"/>
    <property type="evidence" value="ECO:0007669"/>
    <property type="project" value="UniProtKB-KW"/>
</dbReference>
<dbReference type="InterPro" id="IPR007627">
    <property type="entry name" value="RNA_pol_sigma70_r2"/>
</dbReference>
<dbReference type="PANTHER" id="PTHR43133">
    <property type="entry name" value="RNA POLYMERASE ECF-TYPE SIGMA FACTO"/>
    <property type="match status" value="1"/>
</dbReference>
<keyword evidence="3 6" id="KW-0731">Sigma factor</keyword>
<evidence type="ECO:0000256" key="1">
    <source>
        <dbReference type="ARBA" id="ARBA00010641"/>
    </source>
</evidence>
<dbReference type="GO" id="GO:0006950">
    <property type="term" value="P:response to stress"/>
    <property type="evidence" value="ECO:0007669"/>
    <property type="project" value="UniProtKB-ARBA"/>
</dbReference>
<dbReference type="InterPro" id="IPR039425">
    <property type="entry name" value="RNA_pol_sigma-70-like"/>
</dbReference>
<name>A0A0S7B9Q0_9CHLR</name>
<reference evidence="9" key="1">
    <citation type="submission" date="2015-07" db="EMBL/GenBank/DDBJ databases">
        <title>Draft Genome Sequences of Anaerolinea thermolimosa IMO-1, Bellilinea caldifistulae GOMI-1, Leptolinea tardivitalis YMTK-2, Levilinea saccharolytica KIBI-1,Longilinea arvoryzae KOME-1, Previously Described as Members of the Anaerolineaceae (Chloroflexi).</title>
        <authorList>
            <person name="Sekiguchi Y."/>
            <person name="Ohashi A."/>
            <person name="Matsuura N."/>
            <person name="Tourlousse M.D."/>
        </authorList>
    </citation>
    <scope>NUCLEOTIDE SEQUENCE [LARGE SCALE GENOMIC DNA]</scope>
    <source>
        <strain evidence="9">KOME-1</strain>
    </source>
</reference>
<dbReference type="PROSITE" id="PS01063">
    <property type="entry name" value="SIGMA70_ECF"/>
    <property type="match status" value="1"/>
</dbReference>
<evidence type="ECO:0000259" key="8">
    <source>
        <dbReference type="Pfam" id="PF08281"/>
    </source>
</evidence>
<dbReference type="GO" id="GO:0006352">
    <property type="term" value="P:DNA-templated transcription initiation"/>
    <property type="evidence" value="ECO:0007669"/>
    <property type="project" value="InterPro"/>
</dbReference>
<dbReference type="SUPFAM" id="SSF88946">
    <property type="entry name" value="Sigma2 domain of RNA polymerase sigma factors"/>
    <property type="match status" value="1"/>
</dbReference>
<dbReference type="Pfam" id="PF08281">
    <property type="entry name" value="Sigma70_r4_2"/>
    <property type="match status" value="1"/>
</dbReference>
<dbReference type="STRING" id="360412.LARV_01899"/>
<dbReference type="InterPro" id="IPR013249">
    <property type="entry name" value="RNA_pol_sigma70_r4_t2"/>
</dbReference>
<dbReference type="OrthoDB" id="9780326at2"/>
<dbReference type="Proteomes" id="UP000055060">
    <property type="component" value="Unassembled WGS sequence"/>
</dbReference>
<evidence type="ECO:0000256" key="5">
    <source>
        <dbReference type="ARBA" id="ARBA00023163"/>
    </source>
</evidence>